<evidence type="ECO:0008006" key="4">
    <source>
        <dbReference type="Google" id="ProtNLM"/>
    </source>
</evidence>
<accession>A0A3L8RV09</accession>
<dbReference type="AlphaFoldDB" id="A0A3L8RV09"/>
<evidence type="ECO:0000313" key="2">
    <source>
        <dbReference type="EMBL" id="RLV85344.1"/>
    </source>
</evidence>
<keyword evidence="3" id="KW-1185">Reference proteome</keyword>
<protein>
    <recommendedName>
        <fullName evidence="4">EGF-like domain-containing protein</fullName>
    </recommendedName>
</protein>
<dbReference type="Gene3D" id="2.10.25.10">
    <property type="entry name" value="Laminin"/>
    <property type="match status" value="1"/>
</dbReference>
<gene>
    <name evidence="2" type="ORF">DV515_00016053</name>
</gene>
<organism evidence="2 3">
    <name type="scientific">Chloebia gouldiae</name>
    <name type="common">Gouldian finch</name>
    <name type="synonym">Erythrura gouldiae</name>
    <dbReference type="NCBI Taxonomy" id="44316"/>
    <lineage>
        <taxon>Eukaryota</taxon>
        <taxon>Metazoa</taxon>
        <taxon>Chordata</taxon>
        <taxon>Craniata</taxon>
        <taxon>Vertebrata</taxon>
        <taxon>Euteleostomi</taxon>
        <taxon>Archelosauria</taxon>
        <taxon>Archosauria</taxon>
        <taxon>Dinosauria</taxon>
        <taxon>Saurischia</taxon>
        <taxon>Theropoda</taxon>
        <taxon>Coelurosauria</taxon>
        <taxon>Aves</taxon>
        <taxon>Neognathae</taxon>
        <taxon>Neoaves</taxon>
        <taxon>Telluraves</taxon>
        <taxon>Australaves</taxon>
        <taxon>Passeriformes</taxon>
        <taxon>Passeroidea</taxon>
        <taxon>Passeridae</taxon>
        <taxon>Chloebia</taxon>
    </lineage>
</organism>
<name>A0A3L8RV09_CHLGU</name>
<comment type="caution">
    <text evidence="2">The sequence shown here is derived from an EMBL/GenBank/DDBJ whole genome shotgun (WGS) entry which is preliminary data.</text>
</comment>
<dbReference type="OrthoDB" id="10066840at2759"/>
<keyword evidence="1" id="KW-0732">Signal</keyword>
<evidence type="ECO:0000256" key="1">
    <source>
        <dbReference type="SAM" id="SignalP"/>
    </source>
</evidence>
<reference evidence="2 3" key="1">
    <citation type="journal article" date="2018" name="Proc. R. Soc. B">
        <title>A non-coding region near Follistatin controls head colour polymorphism in the Gouldian finch.</title>
        <authorList>
            <person name="Toomey M.B."/>
            <person name="Marques C.I."/>
            <person name="Andrade P."/>
            <person name="Araujo P.M."/>
            <person name="Sabatino S."/>
            <person name="Gazda M.A."/>
            <person name="Afonso S."/>
            <person name="Lopes R.J."/>
            <person name="Corbo J.C."/>
            <person name="Carneiro M."/>
        </authorList>
    </citation>
    <scope>NUCLEOTIDE SEQUENCE [LARGE SCALE GENOMIC DNA]</scope>
    <source>
        <strain evidence="2">Red01</strain>
        <tissue evidence="2">Muscle</tissue>
    </source>
</reference>
<dbReference type="EMBL" id="QUSF01000248">
    <property type="protein sequence ID" value="RLV85344.1"/>
    <property type="molecule type" value="Genomic_DNA"/>
</dbReference>
<feature type="chain" id="PRO_5018082629" description="EGF-like domain-containing protein" evidence="1">
    <location>
        <begin position="31"/>
        <end position="76"/>
    </location>
</feature>
<dbReference type="SUPFAM" id="SSF57196">
    <property type="entry name" value="EGF/Laminin"/>
    <property type="match status" value="1"/>
</dbReference>
<dbReference type="Proteomes" id="UP000276834">
    <property type="component" value="Unassembled WGS sequence"/>
</dbReference>
<feature type="signal peptide" evidence="1">
    <location>
        <begin position="1"/>
        <end position="30"/>
    </location>
</feature>
<evidence type="ECO:0000313" key="3">
    <source>
        <dbReference type="Proteomes" id="UP000276834"/>
    </source>
</evidence>
<sequence>MSLWLQPRVPVPPVPLAAAALLCVAVRSHACEPDQFGKPGGCSDICLLGNSHKSRTCRCRSGFSLGSDGKSCKSEC</sequence>
<proteinExistence type="predicted"/>
<dbReference type="Pfam" id="PF14670">
    <property type="entry name" value="FXa_inhibition"/>
    <property type="match status" value="1"/>
</dbReference>